<protein>
    <recommendedName>
        <fullName evidence="2">U-box domain-containing protein</fullName>
    </recommendedName>
</protein>
<dbReference type="OrthoDB" id="7537227at2759"/>
<reference evidence="3 4" key="1">
    <citation type="journal article" date="2015" name="PLoS Pathog.">
        <title>Leptomonas seymouri: Adaptations to the Dixenous Life Cycle Analyzed by Genome Sequencing, Transcriptome Profiling and Co-infection with Leishmania donovani.</title>
        <authorList>
            <person name="Kraeva N."/>
            <person name="Butenko A."/>
            <person name="Hlavacova J."/>
            <person name="Kostygov A."/>
            <person name="Myskova J."/>
            <person name="Grybchuk D."/>
            <person name="Lestinova T."/>
            <person name="Votypka J."/>
            <person name="Volf P."/>
            <person name="Opperdoes F."/>
            <person name="Flegontov P."/>
            <person name="Lukes J."/>
            <person name="Yurchenko V."/>
        </authorList>
    </citation>
    <scope>NUCLEOTIDE SEQUENCE [LARGE SCALE GENOMIC DNA]</scope>
    <source>
        <strain evidence="3 4">ATCC 30220</strain>
    </source>
</reference>
<evidence type="ECO:0000313" key="3">
    <source>
        <dbReference type="EMBL" id="KPI88640.1"/>
    </source>
</evidence>
<evidence type="ECO:0000313" key="4">
    <source>
        <dbReference type="Proteomes" id="UP000038009"/>
    </source>
</evidence>
<dbReference type="InterPro" id="IPR003613">
    <property type="entry name" value="Ubox_domain"/>
</dbReference>
<feature type="region of interest" description="Disordered" evidence="1">
    <location>
        <begin position="587"/>
        <end position="613"/>
    </location>
</feature>
<gene>
    <name evidence="3" type="ORF">ABL78_2244</name>
</gene>
<dbReference type="OMA" id="SWHESTH"/>
<feature type="domain" description="U-box" evidence="2">
    <location>
        <begin position="620"/>
        <end position="682"/>
    </location>
</feature>
<dbReference type="Proteomes" id="UP000038009">
    <property type="component" value="Unassembled WGS sequence"/>
</dbReference>
<dbReference type="SMART" id="SM00504">
    <property type="entry name" value="Ubox"/>
    <property type="match status" value="1"/>
</dbReference>
<accession>A0A0N1ILP8</accession>
<dbReference type="SUPFAM" id="SSF57850">
    <property type="entry name" value="RING/U-box"/>
    <property type="match status" value="1"/>
</dbReference>
<keyword evidence="4" id="KW-1185">Reference proteome</keyword>
<organism evidence="3 4">
    <name type="scientific">Leptomonas seymouri</name>
    <dbReference type="NCBI Taxonomy" id="5684"/>
    <lineage>
        <taxon>Eukaryota</taxon>
        <taxon>Discoba</taxon>
        <taxon>Euglenozoa</taxon>
        <taxon>Kinetoplastea</taxon>
        <taxon>Metakinetoplastina</taxon>
        <taxon>Trypanosomatida</taxon>
        <taxon>Trypanosomatidae</taxon>
        <taxon>Leishmaniinae</taxon>
        <taxon>Leptomonas</taxon>
    </lineage>
</organism>
<dbReference type="GO" id="GO:0016567">
    <property type="term" value="P:protein ubiquitination"/>
    <property type="evidence" value="ECO:0007669"/>
    <property type="project" value="InterPro"/>
</dbReference>
<evidence type="ECO:0000259" key="2">
    <source>
        <dbReference type="SMART" id="SM00504"/>
    </source>
</evidence>
<dbReference type="AlphaFoldDB" id="A0A0N1ILP8"/>
<dbReference type="Pfam" id="PF04564">
    <property type="entry name" value="U-box"/>
    <property type="match status" value="1"/>
</dbReference>
<comment type="caution">
    <text evidence="3">The sequence shown here is derived from an EMBL/GenBank/DDBJ whole genome shotgun (WGS) entry which is preliminary data.</text>
</comment>
<sequence>MSLHPAINIFVEQPVDTIGLTTVSSVASALEDVTVATDLIQRPEQFKALNDVLKKSMSILNNGAKNFALRLACLECLYRLSQPSIPSFRTGLLRNTVNNMDRSVEEMLSRTGPNAAATEALNSALEMFTVLVFRFSNYDTTVCRLLLQHTSDGDVGTMAKTLLRVTVRHRDGCEWPLLLAALQTLYELTVPSTYYNAEADAEGADQDQQDSQILSFTVDSFQDKIAVLLTTLRDQRVLEQLFASLRLSWHESTHNRSPAALAQGCAESVALGTLGLPDVAHTVTTVSKEQQVELLNWLSALKLVCRAAHNMVEFCRDPKTANELRTRLLSDPGSHDFFAAVLVPAVIAATQAWSIDVAALATNTAASSPASVKHSLLMAGVGLLRFLRFMLYKPTTGFTPAFLTSMERLTQQIQLEEPRLRTQYAGMQLMLLTVECLINMNAAATTTPVNLADAYQSLLTTISEDKTQCSLSNSYHDGIGTAAARELPGTSTMMTVGEWFMLCLGEEESPFCVSGTLDTGNASVQLLHRVFSVQDAVLQETEERVATLIALKSQLEMLQSFLLLMTLDELLNGLPDFNLERLTEPGMKGSAAHARQPSAANTPSKKAKSKRKKCSSHPAEFVCDLTGKLMREPVVLRNGHRFEYDALQNVIDQVGHVDPISGEVVAEAIEVDEGLQQQIAVYRVKQAAVKKA</sequence>
<dbReference type="EMBL" id="LJSK01000044">
    <property type="protein sequence ID" value="KPI88640.1"/>
    <property type="molecule type" value="Genomic_DNA"/>
</dbReference>
<dbReference type="InterPro" id="IPR013083">
    <property type="entry name" value="Znf_RING/FYVE/PHD"/>
</dbReference>
<evidence type="ECO:0000256" key="1">
    <source>
        <dbReference type="SAM" id="MobiDB-lite"/>
    </source>
</evidence>
<proteinExistence type="predicted"/>
<dbReference type="VEuPathDB" id="TriTrypDB:Lsey_0044_0110"/>
<dbReference type="GO" id="GO:0004842">
    <property type="term" value="F:ubiquitin-protein transferase activity"/>
    <property type="evidence" value="ECO:0007669"/>
    <property type="project" value="InterPro"/>
</dbReference>
<name>A0A0N1ILP8_LEPSE</name>
<dbReference type="Gene3D" id="3.30.40.10">
    <property type="entry name" value="Zinc/RING finger domain, C3HC4 (zinc finger)"/>
    <property type="match status" value="1"/>
</dbReference>